<organism evidence="1">
    <name type="scientific">Anguilla anguilla</name>
    <name type="common">European freshwater eel</name>
    <name type="synonym">Muraena anguilla</name>
    <dbReference type="NCBI Taxonomy" id="7936"/>
    <lineage>
        <taxon>Eukaryota</taxon>
        <taxon>Metazoa</taxon>
        <taxon>Chordata</taxon>
        <taxon>Craniata</taxon>
        <taxon>Vertebrata</taxon>
        <taxon>Euteleostomi</taxon>
        <taxon>Actinopterygii</taxon>
        <taxon>Neopterygii</taxon>
        <taxon>Teleostei</taxon>
        <taxon>Anguilliformes</taxon>
        <taxon>Anguillidae</taxon>
        <taxon>Anguilla</taxon>
    </lineage>
</organism>
<reference evidence="1" key="2">
    <citation type="journal article" date="2015" name="Fish Shellfish Immunol.">
        <title>Early steps in the European eel (Anguilla anguilla)-Vibrio vulnificus interaction in the gills: Role of the RtxA13 toxin.</title>
        <authorList>
            <person name="Callol A."/>
            <person name="Pajuelo D."/>
            <person name="Ebbesson L."/>
            <person name="Teles M."/>
            <person name="MacKenzie S."/>
            <person name="Amaro C."/>
        </authorList>
    </citation>
    <scope>NUCLEOTIDE SEQUENCE</scope>
</reference>
<proteinExistence type="predicted"/>
<reference evidence="1" key="1">
    <citation type="submission" date="2014-11" db="EMBL/GenBank/DDBJ databases">
        <authorList>
            <person name="Amaro Gonzalez C."/>
        </authorList>
    </citation>
    <scope>NUCLEOTIDE SEQUENCE</scope>
</reference>
<dbReference type="AlphaFoldDB" id="A0A0E9XC07"/>
<name>A0A0E9XC07_ANGAN</name>
<evidence type="ECO:0000313" key="1">
    <source>
        <dbReference type="EMBL" id="JAH99976.1"/>
    </source>
</evidence>
<accession>A0A0E9XC07</accession>
<protein>
    <submittedName>
        <fullName evidence="1">Uncharacterized protein</fullName>
    </submittedName>
</protein>
<sequence length="42" mass="5375">MSQWNHRKCSMNSKRRVWRCYDKYNLKYWLVICLIFGFDKTR</sequence>
<dbReference type="EMBL" id="GBXM01008601">
    <property type="protein sequence ID" value="JAH99976.1"/>
    <property type="molecule type" value="Transcribed_RNA"/>
</dbReference>